<dbReference type="AlphaFoldDB" id="A0A841YSJ7"/>
<comment type="caution">
    <text evidence="1">The sequence shown here is derived from an EMBL/GenBank/DDBJ whole genome shotgun (WGS) entry which is preliminary data.</text>
</comment>
<sequence>MASKNIANIYVNPVADNFLKSVGGVKIAFENKNNFDVESKVKVEKYNEAKGVWETSCVLQGSEGALMANSKVTEELLNNHFFKKGVGKYRVYYEFYKAGTPFPYFTKLGSLTTSVFNIK</sequence>
<dbReference type="EMBL" id="JAARQN010000001">
    <property type="protein sequence ID" value="MBC1456245.1"/>
    <property type="molecule type" value="Genomic_DNA"/>
</dbReference>
<name>A0A841YSJ7_9LIST</name>
<protein>
    <submittedName>
        <fullName evidence="1">Uncharacterized protein</fullName>
    </submittedName>
</protein>
<accession>A0A841YSJ7</accession>
<evidence type="ECO:0000313" key="1">
    <source>
        <dbReference type="EMBL" id="MBC1456245.1"/>
    </source>
</evidence>
<organism evidence="1 2">
    <name type="scientific">Listeria newyorkensis</name>
    <dbReference type="NCBI Taxonomy" id="1497681"/>
    <lineage>
        <taxon>Bacteria</taxon>
        <taxon>Bacillati</taxon>
        <taxon>Bacillota</taxon>
        <taxon>Bacilli</taxon>
        <taxon>Bacillales</taxon>
        <taxon>Listeriaceae</taxon>
        <taxon>Listeria</taxon>
    </lineage>
</organism>
<reference evidence="1 2" key="1">
    <citation type="submission" date="2020-03" db="EMBL/GenBank/DDBJ databases">
        <title>Soil Listeria distribution.</title>
        <authorList>
            <person name="Liao J."/>
            <person name="Wiedmann M."/>
        </authorList>
    </citation>
    <scope>NUCLEOTIDE SEQUENCE [LARGE SCALE GENOMIC DNA]</scope>
    <source>
        <strain evidence="1 2">FSL L7-1614</strain>
    </source>
</reference>
<evidence type="ECO:0000313" key="2">
    <source>
        <dbReference type="Proteomes" id="UP000569903"/>
    </source>
</evidence>
<proteinExistence type="predicted"/>
<gene>
    <name evidence="1" type="ORF">HB850_00660</name>
</gene>
<dbReference type="RefSeq" id="WP_185387815.1">
    <property type="nucleotide sequence ID" value="NZ_JAARQN010000001.1"/>
</dbReference>
<dbReference type="Proteomes" id="UP000569903">
    <property type="component" value="Unassembled WGS sequence"/>
</dbReference>